<evidence type="ECO:0008006" key="5">
    <source>
        <dbReference type="Google" id="ProtNLM"/>
    </source>
</evidence>
<dbReference type="Proteomes" id="UP000253153">
    <property type="component" value="Unassembled WGS sequence"/>
</dbReference>
<comment type="caution">
    <text evidence="3">The sequence shown here is derived from an EMBL/GenBank/DDBJ whole genome shotgun (WGS) entry which is preliminary data.</text>
</comment>
<feature type="transmembrane region" description="Helical" evidence="2">
    <location>
        <begin position="81"/>
        <end position="107"/>
    </location>
</feature>
<organism evidence="3 4">
    <name type="scientific">Fusarium coffeatum</name>
    <dbReference type="NCBI Taxonomy" id="231269"/>
    <lineage>
        <taxon>Eukaryota</taxon>
        <taxon>Fungi</taxon>
        <taxon>Dikarya</taxon>
        <taxon>Ascomycota</taxon>
        <taxon>Pezizomycotina</taxon>
        <taxon>Sordariomycetes</taxon>
        <taxon>Hypocreomycetidae</taxon>
        <taxon>Hypocreales</taxon>
        <taxon>Nectriaceae</taxon>
        <taxon>Fusarium</taxon>
        <taxon>Fusarium incarnatum-equiseti species complex</taxon>
    </lineage>
</organism>
<dbReference type="OrthoDB" id="5358884at2759"/>
<feature type="region of interest" description="Disordered" evidence="1">
    <location>
        <begin position="148"/>
        <end position="170"/>
    </location>
</feature>
<dbReference type="RefSeq" id="XP_031019438.1">
    <property type="nucleotide sequence ID" value="XM_031156487.1"/>
</dbReference>
<protein>
    <recommendedName>
        <fullName evidence="5">Apple domain-containing protein</fullName>
    </recommendedName>
</protein>
<keyword evidence="2" id="KW-1133">Transmembrane helix</keyword>
<evidence type="ECO:0000313" key="4">
    <source>
        <dbReference type="Proteomes" id="UP000253153"/>
    </source>
</evidence>
<feature type="compositionally biased region" description="Low complexity" evidence="1">
    <location>
        <begin position="148"/>
        <end position="157"/>
    </location>
</feature>
<evidence type="ECO:0000313" key="3">
    <source>
        <dbReference type="EMBL" id="RBR24847.1"/>
    </source>
</evidence>
<sequence length="282" mass="29694">MTTHCDTSPEVVPSDLPQTVYPNGEHNNWSSQGNNGYQFPTSDNAYHNDSLLPPKPEAESTVQTVSGSGEENKWKRRCSCLVIALAIALVVACAVAVALGAVLGVTIKEKQESQAEMKALYVSLSASETSTYIATSVSLSGPEIPSATATSASASATQDEREDISNGCSAEEDELTNTTYTSEFKPFSKFAVHCNDNAANVPVYSVFASSFHSCIEACASWNTYPIGKSEKCEAVSFIPGWSNIATAAGVPAAGNCFLKPGPQTNGKLEYTGGTTHAAILKS</sequence>
<dbReference type="AlphaFoldDB" id="A0A366S682"/>
<feature type="region of interest" description="Disordered" evidence="1">
    <location>
        <begin position="1"/>
        <end position="67"/>
    </location>
</feature>
<reference evidence="3 4" key="1">
    <citation type="submission" date="2018-06" db="EMBL/GenBank/DDBJ databases">
        <title>Fusarium incarnatum-equiseti species complex species 28.</title>
        <authorList>
            <person name="Gardiner D.M."/>
        </authorList>
    </citation>
    <scope>NUCLEOTIDE SEQUENCE [LARGE SCALE GENOMIC DNA]</scope>
    <source>
        <strain evidence="3 4">FIESC_28</strain>
    </source>
</reference>
<keyword evidence="2" id="KW-0472">Membrane</keyword>
<dbReference type="GeneID" id="41991783"/>
<gene>
    <name evidence="3" type="ORF">FIESC28_02337</name>
</gene>
<feature type="compositionally biased region" description="Polar residues" evidence="1">
    <location>
        <begin position="16"/>
        <end position="47"/>
    </location>
</feature>
<dbReference type="EMBL" id="QKXC01000049">
    <property type="protein sequence ID" value="RBR24847.1"/>
    <property type="molecule type" value="Genomic_DNA"/>
</dbReference>
<evidence type="ECO:0000256" key="2">
    <source>
        <dbReference type="SAM" id="Phobius"/>
    </source>
</evidence>
<accession>A0A366S682</accession>
<keyword evidence="2" id="KW-0812">Transmembrane</keyword>
<keyword evidence="4" id="KW-1185">Reference proteome</keyword>
<evidence type="ECO:0000256" key="1">
    <source>
        <dbReference type="SAM" id="MobiDB-lite"/>
    </source>
</evidence>
<name>A0A366S682_9HYPO</name>
<proteinExistence type="predicted"/>